<dbReference type="Pfam" id="PF02190">
    <property type="entry name" value="LON_substr_bdg"/>
    <property type="match status" value="1"/>
</dbReference>
<evidence type="ECO:0000313" key="2">
    <source>
        <dbReference type="EMBL" id="MBD1319154.1"/>
    </source>
</evidence>
<accession>A0ABR7WBP4</accession>
<organism evidence="2 3">
    <name type="scientific">Gordonia hankookensis</name>
    <dbReference type="NCBI Taxonomy" id="589403"/>
    <lineage>
        <taxon>Bacteria</taxon>
        <taxon>Bacillati</taxon>
        <taxon>Actinomycetota</taxon>
        <taxon>Actinomycetes</taxon>
        <taxon>Mycobacteriales</taxon>
        <taxon>Gordoniaceae</taxon>
        <taxon>Gordonia</taxon>
    </lineage>
</organism>
<sequence length="211" mass="23055">MFPLGTALLPGEPLPLRIFEPRYRQMLADCLDGDDQESPSATPRDAGFGVVLIARGHEVGGGDVRHDVGTFARIENLMRRPDGRASLTCTGAARIRITEWLLDDPYPRAVTEALPQPRIGPDDHARVIDLGLALRAFVDEVATTRPEAVPVGLPDFDVADLAEHGLFEWATRLPIGPADRQQLLECDTVAEQISVLDDVVEGLTAMIRFGR</sequence>
<dbReference type="Gene3D" id="2.30.130.40">
    <property type="entry name" value="LON domain-like"/>
    <property type="match status" value="1"/>
</dbReference>
<evidence type="ECO:0000313" key="3">
    <source>
        <dbReference type="Proteomes" id="UP000602395"/>
    </source>
</evidence>
<protein>
    <submittedName>
        <fullName evidence="2">LON peptidase substrate-binding domain-containing protein</fullName>
    </submittedName>
</protein>
<keyword evidence="3" id="KW-1185">Reference proteome</keyword>
<dbReference type="PROSITE" id="PS51787">
    <property type="entry name" value="LON_N"/>
    <property type="match status" value="1"/>
</dbReference>
<dbReference type="InterPro" id="IPR015947">
    <property type="entry name" value="PUA-like_sf"/>
</dbReference>
<gene>
    <name evidence="2" type="ORF">IDF66_06120</name>
</gene>
<feature type="domain" description="Lon N-terminal" evidence="1">
    <location>
        <begin position="1"/>
        <end position="204"/>
    </location>
</feature>
<dbReference type="PANTHER" id="PTHR46732:SF8">
    <property type="entry name" value="ATP-DEPENDENT PROTEASE LA (LON) DOMAIN PROTEIN"/>
    <property type="match status" value="1"/>
</dbReference>
<dbReference type="Proteomes" id="UP000602395">
    <property type="component" value="Unassembled WGS sequence"/>
</dbReference>
<dbReference type="SUPFAM" id="SSF88697">
    <property type="entry name" value="PUA domain-like"/>
    <property type="match status" value="1"/>
</dbReference>
<comment type="caution">
    <text evidence="2">The sequence shown here is derived from an EMBL/GenBank/DDBJ whole genome shotgun (WGS) entry which is preliminary data.</text>
</comment>
<dbReference type="SMART" id="SM00464">
    <property type="entry name" value="LON"/>
    <property type="match status" value="1"/>
</dbReference>
<dbReference type="PANTHER" id="PTHR46732">
    <property type="entry name" value="ATP-DEPENDENT PROTEASE LA (LON) DOMAIN PROTEIN"/>
    <property type="match status" value="1"/>
</dbReference>
<evidence type="ECO:0000259" key="1">
    <source>
        <dbReference type="PROSITE" id="PS51787"/>
    </source>
</evidence>
<dbReference type="InterPro" id="IPR046336">
    <property type="entry name" value="Lon_prtase_N_sf"/>
</dbReference>
<proteinExistence type="predicted"/>
<name>A0ABR7WBP4_9ACTN</name>
<dbReference type="RefSeq" id="WP_190266341.1">
    <property type="nucleotide sequence ID" value="NZ_BAABAD010000003.1"/>
</dbReference>
<dbReference type="InterPro" id="IPR003111">
    <property type="entry name" value="Lon_prtase_N"/>
</dbReference>
<reference evidence="2 3" key="1">
    <citation type="submission" date="2020-09" db="EMBL/GenBank/DDBJ databases">
        <title>Novel species in genus Gordonia.</title>
        <authorList>
            <person name="Zhang G."/>
        </authorList>
    </citation>
    <scope>NUCLEOTIDE SEQUENCE [LARGE SCALE GENOMIC DNA]</scope>
    <source>
        <strain evidence="2 3">ON-33</strain>
    </source>
</reference>
<dbReference type="EMBL" id="JACWMS010000001">
    <property type="protein sequence ID" value="MBD1319154.1"/>
    <property type="molecule type" value="Genomic_DNA"/>
</dbReference>